<dbReference type="Proteomes" id="UP001153269">
    <property type="component" value="Unassembled WGS sequence"/>
</dbReference>
<organism evidence="1 2">
    <name type="scientific">Pleuronectes platessa</name>
    <name type="common">European plaice</name>
    <dbReference type="NCBI Taxonomy" id="8262"/>
    <lineage>
        <taxon>Eukaryota</taxon>
        <taxon>Metazoa</taxon>
        <taxon>Chordata</taxon>
        <taxon>Craniata</taxon>
        <taxon>Vertebrata</taxon>
        <taxon>Euteleostomi</taxon>
        <taxon>Actinopterygii</taxon>
        <taxon>Neopterygii</taxon>
        <taxon>Teleostei</taxon>
        <taxon>Neoteleostei</taxon>
        <taxon>Acanthomorphata</taxon>
        <taxon>Carangaria</taxon>
        <taxon>Pleuronectiformes</taxon>
        <taxon>Pleuronectoidei</taxon>
        <taxon>Pleuronectidae</taxon>
        <taxon>Pleuronectes</taxon>
    </lineage>
</organism>
<comment type="caution">
    <text evidence="1">The sequence shown here is derived from an EMBL/GenBank/DDBJ whole genome shotgun (WGS) entry which is preliminary data.</text>
</comment>
<sequence length="105" mass="11726">MKEVWESMGTFTGCKKKNRSTVDGVVVRSTEFNYFLNRFDSPAAPPAAFCSMKKRDAARLDSLVRRAGSVVGTELESLISVAEKKGPETYCWTSWTVQTIPCTEH</sequence>
<keyword evidence="2" id="KW-1185">Reference proteome</keyword>
<evidence type="ECO:0000313" key="2">
    <source>
        <dbReference type="Proteomes" id="UP001153269"/>
    </source>
</evidence>
<protein>
    <submittedName>
        <fullName evidence="1">Uncharacterized protein</fullName>
    </submittedName>
</protein>
<gene>
    <name evidence="1" type="ORF">PLEPLA_LOCUS44971</name>
</gene>
<evidence type="ECO:0000313" key="1">
    <source>
        <dbReference type="EMBL" id="CAB1457167.1"/>
    </source>
</evidence>
<name>A0A9N7VXS2_PLEPL</name>
<dbReference type="EMBL" id="CADEAL010004328">
    <property type="protein sequence ID" value="CAB1457167.1"/>
    <property type="molecule type" value="Genomic_DNA"/>
</dbReference>
<proteinExistence type="predicted"/>
<reference evidence="1" key="1">
    <citation type="submission" date="2020-03" db="EMBL/GenBank/DDBJ databases">
        <authorList>
            <person name="Weist P."/>
        </authorList>
    </citation>
    <scope>NUCLEOTIDE SEQUENCE</scope>
</reference>
<dbReference type="AlphaFoldDB" id="A0A9N7VXS2"/>
<accession>A0A9N7VXS2</accession>